<evidence type="ECO:0000313" key="2">
    <source>
        <dbReference type="EMBL" id="RCK49926.1"/>
    </source>
</evidence>
<protein>
    <submittedName>
        <fullName evidence="2">Molecular chaperone DnaJ</fullName>
    </submittedName>
</protein>
<dbReference type="InterPro" id="IPR036869">
    <property type="entry name" value="J_dom_sf"/>
</dbReference>
<dbReference type="OrthoDB" id="9782583at2"/>
<dbReference type="InterPro" id="IPR007791">
    <property type="entry name" value="DjlA_N"/>
</dbReference>
<evidence type="ECO:0000259" key="1">
    <source>
        <dbReference type="PROSITE" id="PS50076"/>
    </source>
</evidence>
<dbReference type="PRINTS" id="PR00625">
    <property type="entry name" value="JDOMAIN"/>
</dbReference>
<dbReference type="EMBL" id="JPWH01000009">
    <property type="protein sequence ID" value="RCK49926.1"/>
    <property type="molecule type" value="Genomic_DNA"/>
</dbReference>
<gene>
    <name evidence="2" type="ORF">TH25_13050</name>
</gene>
<feature type="domain" description="J" evidence="1">
    <location>
        <begin position="211"/>
        <end position="275"/>
    </location>
</feature>
<dbReference type="CDD" id="cd06257">
    <property type="entry name" value="DnaJ"/>
    <property type="match status" value="1"/>
</dbReference>
<proteinExistence type="predicted"/>
<evidence type="ECO:0000313" key="3">
    <source>
        <dbReference type="Proteomes" id="UP000252517"/>
    </source>
</evidence>
<reference evidence="2 3" key="1">
    <citation type="submission" date="2014-07" db="EMBL/GenBank/DDBJ databases">
        <title>Draft genome sequence of Thalassospira profundimaris S25-3-2.</title>
        <authorList>
            <person name="Lai Q."/>
            <person name="Shao Z."/>
        </authorList>
    </citation>
    <scope>NUCLEOTIDE SEQUENCE [LARGE SCALE GENOMIC DNA]</scope>
    <source>
        <strain evidence="2 3">S25-3-2</strain>
    </source>
</reference>
<comment type="caution">
    <text evidence="2">The sequence shown here is derived from an EMBL/GenBank/DDBJ whole genome shotgun (WGS) entry which is preliminary data.</text>
</comment>
<dbReference type="SUPFAM" id="SSF158682">
    <property type="entry name" value="TerB-like"/>
    <property type="match status" value="1"/>
</dbReference>
<dbReference type="Pfam" id="PF00226">
    <property type="entry name" value="DnaJ"/>
    <property type="match status" value="1"/>
</dbReference>
<dbReference type="AlphaFoldDB" id="A0A367X8D6"/>
<dbReference type="PROSITE" id="PS50076">
    <property type="entry name" value="DNAJ_2"/>
    <property type="match status" value="1"/>
</dbReference>
<dbReference type="PANTHER" id="PTHR24074">
    <property type="entry name" value="CO-CHAPERONE PROTEIN DJLA"/>
    <property type="match status" value="1"/>
</dbReference>
<dbReference type="Gene3D" id="1.10.287.110">
    <property type="entry name" value="DnaJ domain"/>
    <property type="match status" value="1"/>
</dbReference>
<dbReference type="InterPro" id="IPR029024">
    <property type="entry name" value="TerB-like"/>
</dbReference>
<dbReference type="Pfam" id="PF05099">
    <property type="entry name" value="TerB"/>
    <property type="match status" value="1"/>
</dbReference>
<dbReference type="InterPro" id="IPR050817">
    <property type="entry name" value="DjlA_DnaK_co-chaperone"/>
</dbReference>
<sequence>MSIWGKIIGGAAGFALGGPLGAILGAAAGHMVDRANNGGFSQDRISSGGPWGQHGGGNPWGQRTGQYSGQFGGQFGGADPRQVAFATGVIVLSAKMAKADGTVTREEINAFKRLFRVSGPDAAQVGQIFDAARRSPDGYEPYARQIAQMFAGERAVLESILEALHQIALADGTLHPAEKEYLRKVAMIFGFEDVDFDRVHQGSTAPRSEQDPYKQLGLTRSASNEELKAAHRKLSRENHPDLLMAKGMPEEFVEQANEKMARINAAWDQICKERHI</sequence>
<accession>A0A367X8D6</accession>
<dbReference type="RefSeq" id="WP_114088775.1">
    <property type="nucleotide sequence ID" value="NZ_JPWH01000009.1"/>
</dbReference>
<dbReference type="CDD" id="cd07316">
    <property type="entry name" value="terB_like_DjlA"/>
    <property type="match status" value="1"/>
</dbReference>
<dbReference type="InterPro" id="IPR001623">
    <property type="entry name" value="DnaJ_domain"/>
</dbReference>
<organism evidence="2 3">
    <name type="scientific">Thalassospira profundimaris</name>
    <dbReference type="NCBI Taxonomy" id="502049"/>
    <lineage>
        <taxon>Bacteria</taxon>
        <taxon>Pseudomonadati</taxon>
        <taxon>Pseudomonadota</taxon>
        <taxon>Alphaproteobacteria</taxon>
        <taxon>Rhodospirillales</taxon>
        <taxon>Thalassospiraceae</taxon>
        <taxon>Thalassospira</taxon>
    </lineage>
</organism>
<name>A0A367X8D6_9PROT</name>
<dbReference type="Proteomes" id="UP000252517">
    <property type="component" value="Unassembled WGS sequence"/>
</dbReference>
<dbReference type="SUPFAM" id="SSF46565">
    <property type="entry name" value="Chaperone J-domain"/>
    <property type="match status" value="1"/>
</dbReference>
<dbReference type="Gene3D" id="1.10.3680.10">
    <property type="entry name" value="TerB-like"/>
    <property type="match status" value="1"/>
</dbReference>
<dbReference type="SMART" id="SM00271">
    <property type="entry name" value="DnaJ"/>
    <property type="match status" value="1"/>
</dbReference>